<sequence>MAGAALAQAAPAVSGPPSGGDVATTLLLLRHGETPLTPEKRFSGSGGADPSLSETGRRQAAATAALLADRGGVQAIVASPLRRCRQTAQTIAARLGLGVHVEEDLREADFGAWEGLTFAEARERYPDDFTAWLKSPAVAPSGGGETFGSVTRRVSAVRDALLARHAGRTVLVVSHVGPLRTLVRLALAAPAESLFRMELAAASLSVVTYHAQGTASVRLLNDTGHLRRTGPSTAMPRRDG</sequence>
<gene>
    <name evidence="2" type="ORF">JK361_11355</name>
</gene>
<accession>A0ABS1NZ20</accession>
<organism evidence="2 3">
    <name type="scientific">Streptomyces musisoli</name>
    <dbReference type="NCBI Taxonomy" id="2802280"/>
    <lineage>
        <taxon>Bacteria</taxon>
        <taxon>Bacillati</taxon>
        <taxon>Actinomycetota</taxon>
        <taxon>Actinomycetes</taxon>
        <taxon>Kitasatosporales</taxon>
        <taxon>Streptomycetaceae</taxon>
        <taxon>Streptomyces</taxon>
    </lineage>
</organism>
<name>A0ABS1NZ20_9ACTN</name>
<dbReference type="PANTHER" id="PTHR48100">
    <property type="entry name" value="BROAD-SPECIFICITY PHOSPHATASE YOR283W-RELATED"/>
    <property type="match status" value="1"/>
</dbReference>
<dbReference type="InterPro" id="IPR029033">
    <property type="entry name" value="His_PPase_superfam"/>
</dbReference>
<evidence type="ECO:0000313" key="3">
    <source>
        <dbReference type="Proteomes" id="UP000621386"/>
    </source>
</evidence>
<dbReference type="RefSeq" id="WP_201815605.1">
    <property type="nucleotide sequence ID" value="NZ_JAERRH010000003.1"/>
</dbReference>
<dbReference type="EMBL" id="JAERRH010000003">
    <property type="protein sequence ID" value="MBL1105180.1"/>
    <property type="molecule type" value="Genomic_DNA"/>
</dbReference>
<keyword evidence="3" id="KW-1185">Reference proteome</keyword>
<dbReference type="Proteomes" id="UP000621386">
    <property type="component" value="Unassembled WGS sequence"/>
</dbReference>
<proteinExistence type="predicted"/>
<dbReference type="PANTHER" id="PTHR48100:SF62">
    <property type="entry name" value="GLUCOSYL-3-PHOSPHOGLYCERATE PHOSPHATASE"/>
    <property type="match status" value="1"/>
</dbReference>
<dbReference type="InterPro" id="IPR050275">
    <property type="entry name" value="PGM_Phosphatase"/>
</dbReference>
<comment type="caution">
    <text evidence="2">The sequence shown here is derived from an EMBL/GenBank/DDBJ whole genome shotgun (WGS) entry which is preliminary data.</text>
</comment>
<evidence type="ECO:0000313" key="2">
    <source>
        <dbReference type="EMBL" id="MBL1105180.1"/>
    </source>
</evidence>
<evidence type="ECO:0000256" key="1">
    <source>
        <dbReference type="SAM" id="MobiDB-lite"/>
    </source>
</evidence>
<feature type="region of interest" description="Disordered" evidence="1">
    <location>
        <begin position="35"/>
        <end position="57"/>
    </location>
</feature>
<protein>
    <submittedName>
        <fullName evidence="2">Histidine phosphatase family protein</fullName>
    </submittedName>
</protein>
<reference evidence="2 3" key="1">
    <citation type="submission" date="2021-01" db="EMBL/GenBank/DDBJ databases">
        <title>WGS of actinomycetes isolated from Thailand.</title>
        <authorList>
            <person name="Thawai C."/>
        </authorList>
    </citation>
    <scope>NUCLEOTIDE SEQUENCE [LARGE SCALE GENOMIC DNA]</scope>
    <source>
        <strain evidence="2 3">CH5-8</strain>
    </source>
</reference>
<dbReference type="Gene3D" id="3.40.50.1240">
    <property type="entry name" value="Phosphoglycerate mutase-like"/>
    <property type="match status" value="1"/>
</dbReference>
<dbReference type="Pfam" id="PF00300">
    <property type="entry name" value="His_Phos_1"/>
    <property type="match status" value="1"/>
</dbReference>
<dbReference type="SMART" id="SM00855">
    <property type="entry name" value="PGAM"/>
    <property type="match status" value="1"/>
</dbReference>
<dbReference type="InterPro" id="IPR013078">
    <property type="entry name" value="His_Pase_superF_clade-1"/>
</dbReference>
<dbReference type="CDD" id="cd07067">
    <property type="entry name" value="HP_PGM_like"/>
    <property type="match status" value="1"/>
</dbReference>
<dbReference type="SUPFAM" id="SSF53254">
    <property type="entry name" value="Phosphoglycerate mutase-like"/>
    <property type="match status" value="1"/>
</dbReference>